<dbReference type="SUPFAM" id="SSF109854">
    <property type="entry name" value="DinB/YfiT-like putative metalloenzymes"/>
    <property type="match status" value="1"/>
</dbReference>
<dbReference type="NCBIfam" id="TIGR03086">
    <property type="entry name" value="TIGR03086 family metal-binding protein"/>
    <property type="match status" value="1"/>
</dbReference>
<evidence type="ECO:0000313" key="3">
    <source>
        <dbReference type="Proteomes" id="UP001601444"/>
    </source>
</evidence>
<dbReference type="InterPro" id="IPR024344">
    <property type="entry name" value="MDMPI_metal-binding"/>
</dbReference>
<dbReference type="InterPro" id="IPR017517">
    <property type="entry name" value="Maleyloyr_isom"/>
</dbReference>
<organism evidence="2 3">
    <name type="scientific">Nocardia thailandica</name>
    <dbReference type="NCBI Taxonomy" id="257275"/>
    <lineage>
        <taxon>Bacteria</taxon>
        <taxon>Bacillati</taxon>
        <taxon>Actinomycetota</taxon>
        <taxon>Actinomycetes</taxon>
        <taxon>Mycobacteriales</taxon>
        <taxon>Nocardiaceae</taxon>
        <taxon>Nocardia</taxon>
    </lineage>
</organism>
<reference evidence="2 3" key="1">
    <citation type="submission" date="2024-10" db="EMBL/GenBank/DDBJ databases">
        <title>The Natural Products Discovery Center: Release of the First 8490 Sequenced Strains for Exploring Actinobacteria Biosynthetic Diversity.</title>
        <authorList>
            <person name="Kalkreuter E."/>
            <person name="Kautsar S.A."/>
            <person name="Yang D."/>
            <person name="Bader C.D."/>
            <person name="Teijaro C.N."/>
            <person name="Fluegel L."/>
            <person name="Davis C.M."/>
            <person name="Simpson J.R."/>
            <person name="Lauterbach L."/>
            <person name="Steele A.D."/>
            <person name="Gui C."/>
            <person name="Meng S."/>
            <person name="Li G."/>
            <person name="Viehrig K."/>
            <person name="Ye F."/>
            <person name="Su P."/>
            <person name="Kiefer A.F."/>
            <person name="Nichols A."/>
            <person name="Cepeda A.J."/>
            <person name="Yan W."/>
            <person name="Fan B."/>
            <person name="Jiang Y."/>
            <person name="Adhikari A."/>
            <person name="Zheng C.-J."/>
            <person name="Schuster L."/>
            <person name="Cowan T.M."/>
            <person name="Smanski M.J."/>
            <person name="Chevrette M.G."/>
            <person name="De Carvalho L.P.S."/>
            <person name="Shen B."/>
        </authorList>
    </citation>
    <scope>NUCLEOTIDE SEQUENCE [LARGE SCALE GENOMIC DNA]</scope>
    <source>
        <strain evidence="2 3">NPDC004045</strain>
    </source>
</reference>
<sequence>MQPSFAFDSAADALAAVTAAITDDQLADPTPCADVTVRDLLAHAVGLTEAFRQAAAKESVGTSAPPQTGPDTPLPAEWRALLPGRLKALAEAWRDPAAWDGDAEAGGVTMPAPVMAMVALDELVVHAWDLAVATGQSPRASDADLAVLLEFLRETDPEGTPGLFGPVIPVAPEAPLLDQVLGLTGRDAAWSR</sequence>
<dbReference type="Pfam" id="PF11716">
    <property type="entry name" value="MDMPI_N"/>
    <property type="match status" value="1"/>
</dbReference>
<accession>A0ABW6PTF0</accession>
<dbReference type="Gene3D" id="1.20.120.450">
    <property type="entry name" value="dinb family like domain"/>
    <property type="match status" value="1"/>
</dbReference>
<protein>
    <submittedName>
        <fullName evidence="2">TIGR03086 family metal-binding protein</fullName>
    </submittedName>
</protein>
<dbReference type="RefSeq" id="WP_387702111.1">
    <property type="nucleotide sequence ID" value="NZ_JBIAMX010000015.1"/>
</dbReference>
<comment type="caution">
    <text evidence="2">The sequence shown here is derived from an EMBL/GenBank/DDBJ whole genome shotgun (WGS) entry which is preliminary data.</text>
</comment>
<dbReference type="InterPro" id="IPR034660">
    <property type="entry name" value="DinB/YfiT-like"/>
</dbReference>
<evidence type="ECO:0000259" key="1">
    <source>
        <dbReference type="Pfam" id="PF11716"/>
    </source>
</evidence>
<dbReference type="EMBL" id="JBIAMX010000015">
    <property type="protein sequence ID" value="MFF0545703.1"/>
    <property type="molecule type" value="Genomic_DNA"/>
</dbReference>
<evidence type="ECO:0000313" key="2">
    <source>
        <dbReference type="EMBL" id="MFF0545703.1"/>
    </source>
</evidence>
<dbReference type="NCBIfam" id="TIGR03083">
    <property type="entry name" value="maleylpyruvate isomerase family mycothiol-dependent enzyme"/>
    <property type="match status" value="1"/>
</dbReference>
<name>A0ABW6PTF0_9NOCA</name>
<feature type="domain" description="Mycothiol-dependent maleylpyruvate isomerase metal-binding" evidence="1">
    <location>
        <begin position="8"/>
        <end position="131"/>
    </location>
</feature>
<dbReference type="Proteomes" id="UP001601444">
    <property type="component" value="Unassembled WGS sequence"/>
</dbReference>
<proteinExistence type="predicted"/>
<dbReference type="InterPro" id="IPR017520">
    <property type="entry name" value="CHP03086"/>
</dbReference>
<keyword evidence="3" id="KW-1185">Reference proteome</keyword>
<gene>
    <name evidence="2" type="ORF">ACFYTF_22970</name>
</gene>